<evidence type="ECO:0000313" key="3">
    <source>
        <dbReference type="WBParaSite" id="HCON_00183500-00001"/>
    </source>
</evidence>
<keyword evidence="2" id="KW-1185">Reference proteome</keyword>
<feature type="compositionally biased region" description="Basic residues" evidence="1">
    <location>
        <begin position="42"/>
        <end position="56"/>
    </location>
</feature>
<proteinExistence type="predicted"/>
<accession>A0A7I4Z3D7</accession>
<protein>
    <submittedName>
        <fullName evidence="3">Transcriptional regulator</fullName>
    </submittedName>
</protein>
<dbReference type="WBParaSite" id="HCON_00183500-00001">
    <property type="protein sequence ID" value="HCON_00183500-00001"/>
    <property type="gene ID" value="HCON_00183500"/>
</dbReference>
<organism evidence="2 3">
    <name type="scientific">Haemonchus contortus</name>
    <name type="common">Barber pole worm</name>
    <dbReference type="NCBI Taxonomy" id="6289"/>
    <lineage>
        <taxon>Eukaryota</taxon>
        <taxon>Metazoa</taxon>
        <taxon>Ecdysozoa</taxon>
        <taxon>Nematoda</taxon>
        <taxon>Chromadorea</taxon>
        <taxon>Rhabditida</taxon>
        <taxon>Rhabditina</taxon>
        <taxon>Rhabditomorpha</taxon>
        <taxon>Strongyloidea</taxon>
        <taxon>Trichostrongylidae</taxon>
        <taxon>Haemonchus</taxon>
    </lineage>
</organism>
<evidence type="ECO:0000313" key="2">
    <source>
        <dbReference type="Proteomes" id="UP000025227"/>
    </source>
</evidence>
<feature type="compositionally biased region" description="Basic and acidic residues" evidence="1">
    <location>
        <begin position="57"/>
        <end position="66"/>
    </location>
</feature>
<dbReference type="Proteomes" id="UP000025227">
    <property type="component" value="Unplaced"/>
</dbReference>
<reference evidence="3" key="1">
    <citation type="submission" date="2020-12" db="UniProtKB">
        <authorList>
            <consortium name="WormBaseParasite"/>
        </authorList>
    </citation>
    <scope>IDENTIFICATION</scope>
    <source>
        <strain evidence="3">MHco3</strain>
    </source>
</reference>
<sequence>MIEFEKIHELIGRAPKISVSVFTKELQITVSPEWSRPAGRPKLTKAKLLTRAKQRKKQDADKDGAS</sequence>
<feature type="region of interest" description="Disordered" evidence="1">
    <location>
        <begin position="33"/>
        <end position="66"/>
    </location>
</feature>
<name>A0A7I4Z3D7_HAECO</name>
<evidence type="ECO:0000256" key="1">
    <source>
        <dbReference type="SAM" id="MobiDB-lite"/>
    </source>
</evidence>
<dbReference type="AlphaFoldDB" id="A0A7I4Z3D7"/>